<evidence type="ECO:0000313" key="2">
    <source>
        <dbReference type="EMBL" id="MFD2069162.1"/>
    </source>
</evidence>
<gene>
    <name evidence="2" type="ORF">ACFSKU_19925</name>
</gene>
<proteinExistence type="predicted"/>
<keyword evidence="3" id="KW-1185">Reference proteome</keyword>
<dbReference type="InterPro" id="IPR000683">
    <property type="entry name" value="Gfo/Idh/MocA-like_OxRdtase_N"/>
</dbReference>
<dbReference type="RefSeq" id="WP_229957324.1">
    <property type="nucleotide sequence ID" value="NZ_JAJJWI010000001.1"/>
</dbReference>
<dbReference type="SUPFAM" id="SSF51735">
    <property type="entry name" value="NAD(P)-binding Rossmann-fold domains"/>
    <property type="match status" value="1"/>
</dbReference>
<dbReference type="InterPro" id="IPR036291">
    <property type="entry name" value="NAD(P)-bd_dom_sf"/>
</dbReference>
<evidence type="ECO:0000313" key="3">
    <source>
        <dbReference type="Proteomes" id="UP001597369"/>
    </source>
</evidence>
<dbReference type="InterPro" id="IPR006311">
    <property type="entry name" value="TAT_signal"/>
</dbReference>
<organism evidence="2 3">
    <name type="scientific">Pontibacter silvestris</name>
    <dbReference type="NCBI Taxonomy" id="2305183"/>
    <lineage>
        <taxon>Bacteria</taxon>
        <taxon>Pseudomonadati</taxon>
        <taxon>Bacteroidota</taxon>
        <taxon>Cytophagia</taxon>
        <taxon>Cytophagales</taxon>
        <taxon>Hymenobacteraceae</taxon>
        <taxon>Pontibacter</taxon>
    </lineage>
</organism>
<dbReference type="EMBL" id="JBHUHV010000058">
    <property type="protein sequence ID" value="MFD2069162.1"/>
    <property type="molecule type" value="Genomic_DNA"/>
</dbReference>
<dbReference type="PROSITE" id="PS51318">
    <property type="entry name" value="TAT"/>
    <property type="match status" value="1"/>
</dbReference>
<sequence>MKHTRRNFIKQSTLAFAGAYVGGALGFSAKSYGRILGANDRVRVGVVGFSDRFRSSLLPAFLAHNKALNFDIVAVSDIWKYRREQGQAYLAEKLGHDIKACVNNDELYRLKDLDAVIISTADFQHALHAIEAVKAGCDAYVEKPFAETMADNKAAFKAVKDSGKIVQIGSQRRSGNNYHAAADYIKSGKFGDITMVELTWNVNQPGRWRRPDLVSKIKESDTDWKRFLMNRPFEQWDPRKYLEYRLFWPYSSGMPGQWMSHQIDTVHWFSGLQHPRSVVANGGIYKWKDGRRNWDTTTAVFDYGPSDNPESGFQVTFSSRMHNGDENPAEIYYSTGGELNLITNKVSPKGGLQERFAAAMGMKPILLPEMLLDDPSVRAVASADTGADNLTSNHMKNWMECIRSRKQPNAPVEAGYYHSIANIMTNAAVRTGSKATFDETTQEVMTGDKVFSY</sequence>
<evidence type="ECO:0000259" key="1">
    <source>
        <dbReference type="Pfam" id="PF01408"/>
    </source>
</evidence>
<dbReference type="Proteomes" id="UP001597369">
    <property type="component" value="Unassembled WGS sequence"/>
</dbReference>
<dbReference type="PANTHER" id="PTHR43818">
    <property type="entry name" value="BCDNA.GH03377"/>
    <property type="match status" value="1"/>
</dbReference>
<dbReference type="Pfam" id="PF01408">
    <property type="entry name" value="GFO_IDH_MocA"/>
    <property type="match status" value="1"/>
</dbReference>
<dbReference type="InterPro" id="IPR050463">
    <property type="entry name" value="Gfo/Idh/MocA_oxidrdct_glycsds"/>
</dbReference>
<name>A0ABW4X4Z0_9BACT</name>
<protein>
    <submittedName>
        <fullName evidence="2">Gfo/Idh/MocA family protein</fullName>
    </submittedName>
</protein>
<comment type="caution">
    <text evidence="2">The sequence shown here is derived from an EMBL/GenBank/DDBJ whole genome shotgun (WGS) entry which is preliminary data.</text>
</comment>
<reference evidence="3" key="1">
    <citation type="journal article" date="2019" name="Int. J. Syst. Evol. Microbiol.">
        <title>The Global Catalogue of Microorganisms (GCM) 10K type strain sequencing project: providing services to taxonomists for standard genome sequencing and annotation.</title>
        <authorList>
            <consortium name="The Broad Institute Genomics Platform"/>
            <consortium name="The Broad Institute Genome Sequencing Center for Infectious Disease"/>
            <person name="Wu L."/>
            <person name="Ma J."/>
        </authorList>
    </citation>
    <scope>NUCLEOTIDE SEQUENCE [LARGE SCALE GENOMIC DNA]</scope>
    <source>
        <strain evidence="3">JCM 16545</strain>
    </source>
</reference>
<dbReference type="Gene3D" id="3.30.360.10">
    <property type="entry name" value="Dihydrodipicolinate Reductase, domain 2"/>
    <property type="match status" value="1"/>
</dbReference>
<accession>A0ABW4X4Z0</accession>
<dbReference type="SUPFAM" id="SSF55347">
    <property type="entry name" value="Glyceraldehyde-3-phosphate dehydrogenase-like, C-terminal domain"/>
    <property type="match status" value="1"/>
</dbReference>
<feature type="domain" description="Gfo/Idh/MocA-like oxidoreductase N-terminal" evidence="1">
    <location>
        <begin position="42"/>
        <end position="169"/>
    </location>
</feature>
<dbReference type="PANTHER" id="PTHR43818:SF5">
    <property type="entry name" value="OXIDOREDUCTASE FAMILY PROTEIN"/>
    <property type="match status" value="1"/>
</dbReference>
<dbReference type="Gene3D" id="3.40.50.720">
    <property type="entry name" value="NAD(P)-binding Rossmann-like Domain"/>
    <property type="match status" value="1"/>
</dbReference>